<dbReference type="Proteomes" id="UP000247152">
    <property type="component" value="Unassembled WGS sequence"/>
</dbReference>
<accession>A0A317U5S7</accession>
<protein>
    <recommendedName>
        <fullName evidence="6">Polysaccharide chain length determinant N-terminal domain-containing protein</fullName>
    </recommendedName>
</protein>
<keyword evidence="4" id="KW-1133">Transmembrane helix</keyword>
<evidence type="ECO:0000256" key="5">
    <source>
        <dbReference type="ARBA" id="ARBA00023136"/>
    </source>
</evidence>
<evidence type="ECO:0000313" key="8">
    <source>
        <dbReference type="EMBL" id="RUR23418.1"/>
    </source>
</evidence>
<keyword evidence="3" id="KW-0812">Transmembrane</keyword>
<evidence type="ECO:0000256" key="2">
    <source>
        <dbReference type="ARBA" id="ARBA00022475"/>
    </source>
</evidence>
<dbReference type="EMBL" id="QHJG01000007">
    <property type="protein sequence ID" value="PWY56605.1"/>
    <property type="molecule type" value="Genomic_DNA"/>
</dbReference>
<comment type="subcellular location">
    <subcellularLocation>
        <location evidence="1">Cell membrane</location>
        <topology evidence="1">Multi-pass membrane protein</topology>
    </subcellularLocation>
</comment>
<dbReference type="GO" id="GO:0005886">
    <property type="term" value="C:plasma membrane"/>
    <property type="evidence" value="ECO:0007669"/>
    <property type="project" value="UniProtKB-SubCell"/>
</dbReference>
<evidence type="ECO:0000256" key="3">
    <source>
        <dbReference type="ARBA" id="ARBA00022692"/>
    </source>
</evidence>
<keyword evidence="5" id="KW-0472">Membrane</keyword>
<reference evidence="8 10" key="2">
    <citation type="submission" date="2018-12" db="EMBL/GenBank/DDBJ databases">
        <title>Legionella sp,whole genome shotgun sequence.</title>
        <authorList>
            <person name="Wu H."/>
        </authorList>
    </citation>
    <scope>NUCLEOTIDE SEQUENCE [LARGE SCALE GENOMIC DNA]</scope>
    <source>
        <strain evidence="10">km489</strain>
        <strain evidence="8">Km489</strain>
    </source>
</reference>
<name>A0A317U5S7_9GAMM</name>
<organism evidence="7 9">
    <name type="scientific">Legionella qingyii</name>
    <dbReference type="NCBI Taxonomy" id="2184757"/>
    <lineage>
        <taxon>Bacteria</taxon>
        <taxon>Pseudomonadati</taxon>
        <taxon>Pseudomonadota</taxon>
        <taxon>Gammaproteobacteria</taxon>
        <taxon>Legionellales</taxon>
        <taxon>Legionellaceae</taxon>
        <taxon>Legionella</taxon>
    </lineage>
</organism>
<evidence type="ECO:0000256" key="4">
    <source>
        <dbReference type="ARBA" id="ARBA00022989"/>
    </source>
</evidence>
<gene>
    <name evidence="7" type="ORF">DGG96_05640</name>
    <name evidence="8" type="ORF">ELY20_07370</name>
</gene>
<evidence type="ECO:0000259" key="6">
    <source>
        <dbReference type="Pfam" id="PF02706"/>
    </source>
</evidence>
<dbReference type="AlphaFoldDB" id="A0A317U5S7"/>
<dbReference type="OrthoDB" id="5654334at2"/>
<dbReference type="InterPro" id="IPR003856">
    <property type="entry name" value="LPS_length_determ_N"/>
</dbReference>
<evidence type="ECO:0000256" key="1">
    <source>
        <dbReference type="ARBA" id="ARBA00004651"/>
    </source>
</evidence>
<dbReference type="Proteomes" id="UP000287374">
    <property type="component" value="Unassembled WGS sequence"/>
</dbReference>
<evidence type="ECO:0000313" key="9">
    <source>
        <dbReference type="Proteomes" id="UP000247152"/>
    </source>
</evidence>
<sequence length="147" mass="17289">MKQQINHASSYEEIDSLGLLHSLWQQKWLIIISVLTASAYIAFTKPAYEVQAWILPADTPNIDTFNYEREVRFSHLPKPFGIDTTYNIFPHDLFAESTKYNLARTFIPLLQSKYDFYKNDIENLDKFQLFYPDGVIKPSDLSKKLWF</sequence>
<comment type="caution">
    <text evidence="7">The sequence shown here is derived from an EMBL/GenBank/DDBJ whole genome shotgun (WGS) entry which is preliminary data.</text>
</comment>
<reference evidence="7 9" key="1">
    <citation type="submission" date="2018-05" db="EMBL/GenBank/DDBJ databases">
        <title>Legionella qingyii sp.nov., whole genome shotgun sequence.</title>
        <authorList>
            <person name="Wu H."/>
            <person name="Zhu Q."/>
            <person name="Hu C."/>
        </authorList>
    </citation>
    <scope>NUCLEOTIDE SEQUENCE [LARGE SCALE GENOMIC DNA]</scope>
    <source>
        <strain evidence="7 9">HEB18</strain>
    </source>
</reference>
<evidence type="ECO:0000313" key="7">
    <source>
        <dbReference type="EMBL" id="PWY56605.1"/>
    </source>
</evidence>
<dbReference type="EMBL" id="RZGX01000008">
    <property type="protein sequence ID" value="RUR23418.1"/>
    <property type="molecule type" value="Genomic_DNA"/>
</dbReference>
<proteinExistence type="predicted"/>
<dbReference type="Pfam" id="PF02706">
    <property type="entry name" value="Wzz"/>
    <property type="match status" value="1"/>
</dbReference>
<keyword evidence="2" id="KW-1003">Cell membrane</keyword>
<keyword evidence="10" id="KW-1185">Reference proteome</keyword>
<evidence type="ECO:0000313" key="10">
    <source>
        <dbReference type="Proteomes" id="UP000287374"/>
    </source>
</evidence>
<dbReference type="RefSeq" id="WP_110141984.1">
    <property type="nucleotide sequence ID" value="NZ_QHJG01000007.1"/>
</dbReference>
<feature type="domain" description="Polysaccharide chain length determinant N-terminal" evidence="6">
    <location>
        <begin position="12"/>
        <end position="112"/>
    </location>
</feature>